<dbReference type="Pfam" id="PF00583">
    <property type="entry name" value="Acetyltransf_1"/>
    <property type="match status" value="1"/>
</dbReference>
<sequence>MPDDGYTLTRHDGERTVAMLDEIAEVYVPAYAEPPYEPHPMFSREEFIPRTTRQTTRKGFTLIGVRKGDGELVGFSFGLHFVAGSWWRDVSGSAPPQEIVDAAKFSVIELVVAAPHRGRGLARRLLGALLDGRPEQYAMLLAQPDSHARTIYAHWGWKQVAVVQSYPGGDIDDVLVLSL</sequence>
<proteinExistence type="predicted"/>
<dbReference type="RefSeq" id="WP_132201645.1">
    <property type="nucleotide sequence ID" value="NZ_SMKY01000211.1"/>
</dbReference>
<evidence type="ECO:0000313" key="2">
    <source>
        <dbReference type="EMBL" id="TDD72116.1"/>
    </source>
</evidence>
<reference evidence="2 3" key="1">
    <citation type="submission" date="2019-03" db="EMBL/GenBank/DDBJ databases">
        <title>Draft genome sequences of novel Actinobacteria.</title>
        <authorList>
            <person name="Sahin N."/>
            <person name="Ay H."/>
            <person name="Saygin H."/>
        </authorList>
    </citation>
    <scope>NUCLEOTIDE SEQUENCE [LARGE SCALE GENOMIC DNA]</scope>
    <source>
        <strain evidence="2 3">DSM 45941</strain>
    </source>
</reference>
<evidence type="ECO:0000313" key="3">
    <source>
        <dbReference type="Proteomes" id="UP000295578"/>
    </source>
</evidence>
<dbReference type="AlphaFoldDB" id="A0A4R5AKM2"/>
<gene>
    <name evidence="2" type="ORF">E1293_33110</name>
</gene>
<dbReference type="InterPro" id="IPR000182">
    <property type="entry name" value="GNAT_dom"/>
</dbReference>
<name>A0A4R5AKM2_9ACTN</name>
<keyword evidence="2" id="KW-0808">Transferase</keyword>
<evidence type="ECO:0000259" key="1">
    <source>
        <dbReference type="PROSITE" id="PS51186"/>
    </source>
</evidence>
<dbReference type="OrthoDB" id="4536199at2"/>
<dbReference type="EMBL" id="SMKY01000211">
    <property type="protein sequence ID" value="TDD72116.1"/>
    <property type="molecule type" value="Genomic_DNA"/>
</dbReference>
<dbReference type="PROSITE" id="PS51186">
    <property type="entry name" value="GNAT"/>
    <property type="match status" value="1"/>
</dbReference>
<organism evidence="2 3">
    <name type="scientific">Actinomadura darangshiensis</name>
    <dbReference type="NCBI Taxonomy" id="705336"/>
    <lineage>
        <taxon>Bacteria</taxon>
        <taxon>Bacillati</taxon>
        <taxon>Actinomycetota</taxon>
        <taxon>Actinomycetes</taxon>
        <taxon>Streptosporangiales</taxon>
        <taxon>Thermomonosporaceae</taxon>
        <taxon>Actinomadura</taxon>
    </lineage>
</organism>
<comment type="caution">
    <text evidence="2">The sequence shown here is derived from an EMBL/GenBank/DDBJ whole genome shotgun (WGS) entry which is preliminary data.</text>
</comment>
<dbReference type="GO" id="GO:0016747">
    <property type="term" value="F:acyltransferase activity, transferring groups other than amino-acyl groups"/>
    <property type="evidence" value="ECO:0007669"/>
    <property type="project" value="InterPro"/>
</dbReference>
<feature type="domain" description="N-acetyltransferase" evidence="1">
    <location>
        <begin position="18"/>
        <end position="179"/>
    </location>
</feature>
<accession>A0A4R5AKM2</accession>
<dbReference type="Proteomes" id="UP000295578">
    <property type="component" value="Unassembled WGS sequence"/>
</dbReference>
<dbReference type="InterPro" id="IPR016181">
    <property type="entry name" value="Acyl_CoA_acyltransferase"/>
</dbReference>
<protein>
    <submittedName>
        <fullName evidence="2">GNAT family N-acetyltransferase</fullName>
    </submittedName>
</protein>
<dbReference type="Gene3D" id="3.40.630.30">
    <property type="match status" value="1"/>
</dbReference>
<dbReference type="SUPFAM" id="SSF55729">
    <property type="entry name" value="Acyl-CoA N-acyltransferases (Nat)"/>
    <property type="match status" value="1"/>
</dbReference>
<keyword evidence="3" id="KW-1185">Reference proteome</keyword>